<protein>
    <recommendedName>
        <fullName evidence="5">Transmembrane protein</fullName>
    </recommendedName>
</protein>
<feature type="transmembrane region" description="Helical" evidence="2">
    <location>
        <begin position="48"/>
        <end position="70"/>
    </location>
</feature>
<feature type="region of interest" description="Disordered" evidence="1">
    <location>
        <begin position="127"/>
        <end position="152"/>
    </location>
</feature>
<feature type="transmembrane region" description="Helical" evidence="2">
    <location>
        <begin position="82"/>
        <end position="105"/>
    </location>
</feature>
<sequence length="152" mass="15764">MLESQEDVLQAAALASWLDRPSVSDVVVALPWLDTAERASSARAIRRLFNDCGCGVGSVAFVATVTAVVLPRVLSRAWSWPSLGTAVGAGIAAAVAGKLAGLAWSRWRLRTRLRRLAETRPAESAVPAAPAESAVPAAPVKPWGGLGEATGP</sequence>
<feature type="compositionally biased region" description="Low complexity" evidence="1">
    <location>
        <begin position="127"/>
        <end position="140"/>
    </location>
</feature>
<name>A0ABX0XRH6_9ACTN</name>
<comment type="caution">
    <text evidence="3">The sequence shown here is derived from an EMBL/GenBank/DDBJ whole genome shotgun (WGS) entry which is preliminary data.</text>
</comment>
<dbReference type="Proteomes" id="UP000722989">
    <property type="component" value="Unassembled WGS sequence"/>
</dbReference>
<accession>A0ABX0XRH6</accession>
<keyword evidence="2" id="KW-1133">Transmembrane helix</keyword>
<gene>
    <name evidence="3" type="ORF">HC031_02560</name>
</gene>
<organism evidence="3 4">
    <name type="scientific">Planosporangium thailandense</name>
    <dbReference type="NCBI Taxonomy" id="765197"/>
    <lineage>
        <taxon>Bacteria</taxon>
        <taxon>Bacillati</taxon>
        <taxon>Actinomycetota</taxon>
        <taxon>Actinomycetes</taxon>
        <taxon>Micromonosporales</taxon>
        <taxon>Micromonosporaceae</taxon>
        <taxon>Planosporangium</taxon>
    </lineage>
</organism>
<keyword evidence="2" id="KW-0812">Transmembrane</keyword>
<proteinExistence type="predicted"/>
<dbReference type="InterPro" id="IPR036259">
    <property type="entry name" value="MFS_trans_sf"/>
</dbReference>
<evidence type="ECO:0000313" key="3">
    <source>
        <dbReference type="EMBL" id="NJC68611.1"/>
    </source>
</evidence>
<evidence type="ECO:0000256" key="2">
    <source>
        <dbReference type="SAM" id="Phobius"/>
    </source>
</evidence>
<reference evidence="3 4" key="1">
    <citation type="submission" date="2020-03" db="EMBL/GenBank/DDBJ databases">
        <title>WGS of the type strain of Planosporangium spp.</title>
        <authorList>
            <person name="Thawai C."/>
        </authorList>
    </citation>
    <scope>NUCLEOTIDE SEQUENCE [LARGE SCALE GENOMIC DNA]</scope>
    <source>
        <strain evidence="3 4">TBRC 5610</strain>
    </source>
</reference>
<evidence type="ECO:0000313" key="4">
    <source>
        <dbReference type="Proteomes" id="UP000722989"/>
    </source>
</evidence>
<keyword evidence="2" id="KW-0472">Membrane</keyword>
<dbReference type="RefSeq" id="WP_167923461.1">
    <property type="nucleotide sequence ID" value="NZ_JAATVY010000001.1"/>
</dbReference>
<dbReference type="EMBL" id="JAATVY010000001">
    <property type="protein sequence ID" value="NJC68611.1"/>
    <property type="molecule type" value="Genomic_DNA"/>
</dbReference>
<dbReference type="SUPFAM" id="SSF103473">
    <property type="entry name" value="MFS general substrate transporter"/>
    <property type="match status" value="1"/>
</dbReference>
<evidence type="ECO:0008006" key="5">
    <source>
        <dbReference type="Google" id="ProtNLM"/>
    </source>
</evidence>
<evidence type="ECO:0000256" key="1">
    <source>
        <dbReference type="SAM" id="MobiDB-lite"/>
    </source>
</evidence>
<keyword evidence="4" id="KW-1185">Reference proteome</keyword>